<dbReference type="InterPro" id="IPR050491">
    <property type="entry name" value="AmpC-like"/>
</dbReference>
<dbReference type="PANTHER" id="PTHR46825:SF9">
    <property type="entry name" value="BETA-LACTAMASE-RELATED DOMAIN-CONTAINING PROTEIN"/>
    <property type="match status" value="1"/>
</dbReference>
<dbReference type="EMBL" id="WHUV01000005">
    <property type="protein sequence ID" value="MQA56700.1"/>
    <property type="molecule type" value="Genomic_DNA"/>
</dbReference>
<reference evidence="3 4" key="1">
    <citation type="submission" date="2019-10" db="EMBL/GenBank/DDBJ databases">
        <title>Pseudomonas dajingensis sp. nov., isolated from the profound head ulcers of farmed Murray cod (Maccullochella peelii peelii).</title>
        <authorList>
            <person name="Liu Y."/>
        </authorList>
    </citation>
    <scope>NUCLEOTIDE SEQUENCE [LARGE SCALE GENOMIC DNA]</scope>
    <source>
        <strain evidence="3 4">MC042</strain>
    </source>
</reference>
<accession>A0A7X1U6Y8</accession>
<keyword evidence="1" id="KW-0732">Signal</keyword>
<keyword evidence="3" id="KW-0378">Hydrolase</keyword>
<dbReference type="InterPro" id="IPR001466">
    <property type="entry name" value="Beta-lactam-related"/>
</dbReference>
<dbReference type="Proteomes" id="UP000486534">
    <property type="component" value="Unassembled WGS sequence"/>
</dbReference>
<protein>
    <submittedName>
        <fullName evidence="3">Serine hydrolase</fullName>
    </submittedName>
</protein>
<gene>
    <name evidence="3" type="ORF">GDH07_25600</name>
</gene>
<evidence type="ECO:0000313" key="3">
    <source>
        <dbReference type="EMBL" id="MQA56700.1"/>
    </source>
</evidence>
<feature type="chain" id="PRO_5030761915" evidence="1">
    <location>
        <begin position="21"/>
        <end position="538"/>
    </location>
</feature>
<name>A0A7X1U6Y8_9PSED</name>
<dbReference type="InterPro" id="IPR012338">
    <property type="entry name" value="Beta-lactam/transpept-like"/>
</dbReference>
<dbReference type="RefSeq" id="WP_152899300.1">
    <property type="nucleotide sequence ID" value="NZ_WHUV01000005.1"/>
</dbReference>
<dbReference type="PANTHER" id="PTHR46825">
    <property type="entry name" value="D-ALANYL-D-ALANINE-CARBOXYPEPTIDASE/ENDOPEPTIDASE AMPH"/>
    <property type="match status" value="1"/>
</dbReference>
<proteinExistence type="predicted"/>
<evidence type="ECO:0000256" key="1">
    <source>
        <dbReference type="SAM" id="SignalP"/>
    </source>
</evidence>
<feature type="signal peptide" evidence="1">
    <location>
        <begin position="1"/>
        <end position="20"/>
    </location>
</feature>
<comment type="caution">
    <text evidence="3">The sequence shown here is derived from an EMBL/GenBank/DDBJ whole genome shotgun (WGS) entry which is preliminary data.</text>
</comment>
<dbReference type="GO" id="GO:0016787">
    <property type="term" value="F:hydrolase activity"/>
    <property type="evidence" value="ECO:0007669"/>
    <property type="project" value="UniProtKB-KW"/>
</dbReference>
<feature type="domain" description="Beta-lactamase-related" evidence="2">
    <location>
        <begin position="26"/>
        <end position="346"/>
    </location>
</feature>
<organism evidence="3 4">
    <name type="scientific">Pseudomonas piscis</name>
    <dbReference type="NCBI Taxonomy" id="2614538"/>
    <lineage>
        <taxon>Bacteria</taxon>
        <taxon>Pseudomonadati</taxon>
        <taxon>Pseudomonadota</taxon>
        <taxon>Gammaproteobacteria</taxon>
        <taxon>Pseudomonadales</taxon>
        <taxon>Pseudomonadaceae</taxon>
        <taxon>Pseudomonas</taxon>
    </lineage>
</organism>
<dbReference type="SUPFAM" id="SSF56601">
    <property type="entry name" value="beta-lactamase/transpeptidase-like"/>
    <property type="match status" value="1"/>
</dbReference>
<evidence type="ECO:0000313" key="4">
    <source>
        <dbReference type="Proteomes" id="UP000486534"/>
    </source>
</evidence>
<evidence type="ECO:0000259" key="2">
    <source>
        <dbReference type="Pfam" id="PF00144"/>
    </source>
</evidence>
<dbReference type="AlphaFoldDB" id="A0A7X1U6Y8"/>
<sequence>MRSMLATLLLSLGSTTLANAAATPAFDQVFRDLKSDQPGCAAGVMRDGKVIWSAGYGIANLQTGAPIRTDTLFNLASVSKQFTAFAILQLEAQGRLSLDDSVRRFFPELPVYAQDIKIRHLLHHTSGLQDYMFLAELAGIGYSQRFTQQQALQMLFKQNTAMFPSGVEFSYSNSGYMLLSSIVERVSGMSLKNFSQVHIFKPLGMTRTSIVDQYPLQLPNLAESYEQDPKTKAYQFADVRWEQTGDGQVHSTVVDVMRWMRNLSTGRVGGPALSQKMRQTEPLADGDPGYYAMGVGISRYRGFDEVSHSGGWAGYNTHVAWYPKMELATVVLCNSPVPDASARGYALMDAVLGSPSPSPGHDIPPPVPSIRAVPPAPLNTLVAGTYLDDSGHQFQLQRSDSSFTLNTFPDTLALSRLSEHLMAADNDGSPIYLAATSGARIVSTNPASTYTLAAPWKPQDIQRYVGVYKLQTSSGQLKVYPKQGKLYIRIGKHTYPMQPLAAERFSAQDLGVIRFEQDGQVLTSSLARNLRFVRAKAK</sequence>
<dbReference type="Gene3D" id="3.40.710.10">
    <property type="entry name" value="DD-peptidase/beta-lactamase superfamily"/>
    <property type="match status" value="1"/>
</dbReference>
<dbReference type="Pfam" id="PF00144">
    <property type="entry name" value="Beta-lactamase"/>
    <property type="match status" value="1"/>
</dbReference>